<dbReference type="Gene3D" id="3.90.550.10">
    <property type="entry name" value="Spore Coat Polysaccharide Biosynthesis Protein SpsA, Chain A"/>
    <property type="match status" value="1"/>
</dbReference>
<dbReference type="CDD" id="cd02511">
    <property type="entry name" value="Beta4Glucosyltransferase"/>
    <property type="match status" value="1"/>
</dbReference>
<evidence type="ECO:0000313" key="4">
    <source>
        <dbReference type="EMBL" id="CAA9488756.1"/>
    </source>
</evidence>
<name>A0A6J4SC69_9ACTN</name>
<protein>
    <recommendedName>
        <fullName evidence="3">Glycosyltransferase 2-like domain-containing protein</fullName>
    </recommendedName>
</protein>
<dbReference type="InterPro" id="IPR001173">
    <property type="entry name" value="Glyco_trans_2-like"/>
</dbReference>
<gene>
    <name evidence="4" type="ORF">AVDCRST_MAG85-1106</name>
</gene>
<dbReference type="SUPFAM" id="SSF48452">
    <property type="entry name" value="TPR-like"/>
    <property type="match status" value="2"/>
</dbReference>
<feature type="region of interest" description="Disordered" evidence="2">
    <location>
        <begin position="1"/>
        <end position="24"/>
    </location>
</feature>
<dbReference type="SMART" id="SM00028">
    <property type="entry name" value="TPR"/>
    <property type="match status" value="5"/>
</dbReference>
<dbReference type="Pfam" id="PF00535">
    <property type="entry name" value="Glycos_transf_2"/>
    <property type="match status" value="1"/>
</dbReference>
<dbReference type="Pfam" id="PF13432">
    <property type="entry name" value="TPR_16"/>
    <property type="match status" value="2"/>
</dbReference>
<dbReference type="PROSITE" id="PS50005">
    <property type="entry name" value="TPR"/>
    <property type="match status" value="1"/>
</dbReference>
<dbReference type="InterPro" id="IPR029044">
    <property type="entry name" value="Nucleotide-diphossugar_trans"/>
</dbReference>
<dbReference type="PANTHER" id="PTHR43630">
    <property type="entry name" value="POLY-BETA-1,6-N-ACETYL-D-GLUCOSAMINE SYNTHASE"/>
    <property type="match status" value="1"/>
</dbReference>
<dbReference type="InterPro" id="IPR011990">
    <property type="entry name" value="TPR-like_helical_dom_sf"/>
</dbReference>
<dbReference type="EMBL" id="CADCVT010000121">
    <property type="protein sequence ID" value="CAA9488756.1"/>
    <property type="molecule type" value="Genomic_DNA"/>
</dbReference>
<sequence>MALRLTDSAGSRRPDPSRRPAPATATAPAVLLAARAEAFLRASDLDGYRALFAEAAKVEDVHRRYEARKRLIEAGLEAKGGSLAAIAPVFATVAEAAVTVLEEEPREPILLQYTGVVFYELGELKAAEALFKAAVRLDPELPHIDANLDEIARRRRIGLTSIKLPANVAPRLKQIAERATRVARVARPRDDQRISLCMIVKDEEAMLGRTLAAVADHVDEIIVVDNGSTDRTVEIATEHGATILHHTWTGDFAAARNVSLEAATGDWILYLDADEVLVDGDGPALRALAGRTWREAFYLVWTNHTGDEEDGTAVQHNGLRMFRNRPQYRFEGRLHEQYAQHLPGFLKERLELTQVRVDHFGYLGVVRDEKAKSARNIELITKQIAEGTSTPFLRFNLGTELAAAGKAEASLEEFRSAWHDVTTVEEFKRLGFVPSLGNRLVKMLRACGHDEEALRVAEDVLERLPGFTDIVFEQALANKALGDTAKAEALLRRCLEMGDAPSRYTATVGCGTYWAQLALAELLREQGRTPEAEALVVTCLADHPTFLGVVEPYASTRLACGAAPDEVVAAVYDALPQMSPAARFNLAVALHEQGARAEAEHELEQVVDARPDNAPARLALVETLLSQARFADAALAAAAVPADSPFLGAAVRARVFAALADGDHESAAAALAAADSVPGPERAALEAWRAVLAGDQPASVLPAAAADSVVVMLEALARVEAFDAFELLAGRLDTLDLPWREKRERLAGVYLRRGFVDLAADEWLTACEAEGPDAPAMIGLAQVAWAKGLAEDAIAFAEEAKTLDPNDPTAGLLAERLAAAAA</sequence>
<dbReference type="PANTHER" id="PTHR43630:SF2">
    <property type="entry name" value="GLYCOSYLTRANSFERASE"/>
    <property type="match status" value="1"/>
</dbReference>
<dbReference type="InterPro" id="IPR019734">
    <property type="entry name" value="TPR_rpt"/>
</dbReference>
<feature type="repeat" description="TPR" evidence="1">
    <location>
        <begin position="108"/>
        <end position="141"/>
    </location>
</feature>
<evidence type="ECO:0000256" key="1">
    <source>
        <dbReference type="PROSITE-ProRule" id="PRU00339"/>
    </source>
</evidence>
<feature type="domain" description="Glycosyltransferase 2-like" evidence="3">
    <location>
        <begin position="195"/>
        <end position="323"/>
    </location>
</feature>
<dbReference type="Gene3D" id="1.25.40.10">
    <property type="entry name" value="Tetratricopeptide repeat domain"/>
    <property type="match status" value="3"/>
</dbReference>
<proteinExistence type="predicted"/>
<dbReference type="SUPFAM" id="SSF53448">
    <property type="entry name" value="Nucleotide-diphospho-sugar transferases"/>
    <property type="match status" value="1"/>
</dbReference>
<evidence type="ECO:0000259" key="3">
    <source>
        <dbReference type="Pfam" id="PF00535"/>
    </source>
</evidence>
<evidence type="ECO:0000256" key="2">
    <source>
        <dbReference type="SAM" id="MobiDB-lite"/>
    </source>
</evidence>
<reference evidence="4" key="1">
    <citation type="submission" date="2020-02" db="EMBL/GenBank/DDBJ databases">
        <authorList>
            <person name="Meier V. D."/>
        </authorList>
    </citation>
    <scope>NUCLEOTIDE SEQUENCE</scope>
    <source>
        <strain evidence="4">AVDCRST_MAG85</strain>
    </source>
</reference>
<accession>A0A6J4SC69</accession>
<organism evidence="4">
    <name type="scientific">uncultured Solirubrobacteraceae bacterium</name>
    <dbReference type="NCBI Taxonomy" id="1162706"/>
    <lineage>
        <taxon>Bacteria</taxon>
        <taxon>Bacillati</taxon>
        <taxon>Actinomycetota</taxon>
        <taxon>Thermoleophilia</taxon>
        <taxon>Solirubrobacterales</taxon>
        <taxon>Solirubrobacteraceae</taxon>
        <taxon>environmental samples</taxon>
    </lineage>
</organism>
<keyword evidence="1" id="KW-0802">TPR repeat</keyword>
<dbReference type="AlphaFoldDB" id="A0A6J4SC69"/>
<dbReference type="Pfam" id="PF14559">
    <property type="entry name" value="TPR_19"/>
    <property type="match status" value="1"/>
</dbReference>